<protein>
    <submittedName>
        <fullName evidence="1">Uncharacterized protein</fullName>
    </submittedName>
</protein>
<dbReference type="EMBL" id="JAUSWL010000002">
    <property type="protein sequence ID" value="MDQ0542633.1"/>
    <property type="molecule type" value="Genomic_DNA"/>
</dbReference>
<organism evidence="1 3">
    <name type="scientific">Methylobacterium brachiatum</name>
    <dbReference type="NCBI Taxonomy" id="269660"/>
    <lineage>
        <taxon>Bacteria</taxon>
        <taxon>Pseudomonadati</taxon>
        <taxon>Pseudomonadota</taxon>
        <taxon>Alphaproteobacteria</taxon>
        <taxon>Hyphomicrobiales</taxon>
        <taxon>Methylobacteriaceae</taxon>
        <taxon>Methylobacterium</taxon>
    </lineage>
</organism>
<evidence type="ECO:0000313" key="1">
    <source>
        <dbReference type="EMBL" id="MDQ0542633.1"/>
    </source>
</evidence>
<reference evidence="1" key="1">
    <citation type="submission" date="2023-07" db="EMBL/GenBank/DDBJ databases">
        <title>Genomic Encyclopedia of Type Strains, Phase IV (KMG-IV): sequencing the most valuable type-strain genomes for metagenomic binning, comparative biology and taxonomic classification.</title>
        <authorList>
            <person name="Goeker M."/>
        </authorList>
    </citation>
    <scope>NUCLEOTIDE SEQUENCE</scope>
    <source>
        <strain evidence="1">DSM 19569</strain>
    </source>
</reference>
<evidence type="ECO:0000313" key="3">
    <source>
        <dbReference type="Proteomes" id="UP001223420"/>
    </source>
</evidence>
<reference evidence="2" key="2">
    <citation type="submission" date="2024-06" db="EMBL/GenBank/DDBJ databases">
        <authorList>
            <person name="Campbell A.G."/>
        </authorList>
    </citation>
    <scope>NUCLEOTIDE SEQUENCE</scope>
    <source>
        <strain evidence="2">EM17</strain>
    </source>
</reference>
<evidence type="ECO:0000313" key="4">
    <source>
        <dbReference type="Proteomes" id="UP001432995"/>
    </source>
</evidence>
<comment type="caution">
    <text evidence="1">The sequence shown here is derived from an EMBL/GenBank/DDBJ whole genome shotgun (WGS) entry which is preliminary data.</text>
</comment>
<dbReference type="Proteomes" id="UP001432995">
    <property type="component" value="Unassembled WGS sequence"/>
</dbReference>
<dbReference type="AlphaFoldDB" id="A0AAJ1TR57"/>
<sequence>MATMILRDEVLRARHIEGDPDLARAIRTLSPDQPIVLRIEGQPMRFRKVPDRATGQPTDAIGPDEADAAAWRELQTRRGATITVEPEAPRTDPYLLSLSATLTEWNSPEDAAAYDGL</sequence>
<name>A0AAJ1TR57_9HYPH</name>
<accession>A0AAJ1TR57</accession>
<proteinExistence type="predicted"/>
<dbReference type="Proteomes" id="UP001223420">
    <property type="component" value="Unassembled WGS sequence"/>
</dbReference>
<dbReference type="EMBL" id="JBELQD010000005">
    <property type="protein sequence ID" value="MER2288123.1"/>
    <property type="molecule type" value="Genomic_DNA"/>
</dbReference>
<dbReference type="RefSeq" id="WP_091860175.1">
    <property type="nucleotide sequence ID" value="NZ_FOQW01000005.1"/>
</dbReference>
<dbReference type="GeneID" id="90831608"/>
<gene>
    <name evidence="2" type="ORF">ABS770_07635</name>
    <name evidence="1" type="ORF">QO001_001551</name>
</gene>
<evidence type="ECO:0000313" key="2">
    <source>
        <dbReference type="EMBL" id="MER2288123.1"/>
    </source>
</evidence>
<keyword evidence="4" id="KW-1185">Reference proteome</keyword>